<keyword evidence="4 11" id="KW-0028">Amino-acid biosynthesis</keyword>
<evidence type="ECO:0000313" key="30">
    <source>
        <dbReference type="Proteomes" id="UP000267993"/>
    </source>
</evidence>
<dbReference type="Proteomes" id="UP000033106">
    <property type="component" value="Chromosome"/>
</dbReference>
<dbReference type="GeneID" id="44129823"/>
<dbReference type="Proteomes" id="UP000278715">
    <property type="component" value="Chromosome"/>
</dbReference>
<name>A0A0E3JUC1_SACSO</name>
<dbReference type="Proteomes" id="UP000282269">
    <property type="component" value="Chromosome"/>
</dbReference>
<dbReference type="NCBIfam" id="TIGR01820">
    <property type="entry name" value="TrpE-arch"/>
    <property type="match status" value="1"/>
</dbReference>
<evidence type="ECO:0000259" key="13">
    <source>
        <dbReference type="Pfam" id="PF04715"/>
    </source>
</evidence>
<dbReference type="NCBIfam" id="NF010089">
    <property type="entry name" value="PRK13574.1"/>
    <property type="match status" value="1"/>
</dbReference>
<dbReference type="Proteomes" id="UP000076770">
    <property type="component" value="Chromosome i"/>
</dbReference>
<keyword evidence="8 11" id="KW-0057">Aromatic amino acid biosynthesis</keyword>
<keyword evidence="5 11" id="KW-0479">Metal-binding</keyword>
<dbReference type="EMBL" id="CP011057">
    <property type="protein sequence ID" value="AKA79520.1"/>
    <property type="molecule type" value="Genomic_DNA"/>
</dbReference>
<dbReference type="GO" id="GO:0004049">
    <property type="term" value="F:anthranilate synthase activity"/>
    <property type="evidence" value="ECO:0007669"/>
    <property type="project" value="UniProtKB-EC"/>
</dbReference>
<dbReference type="InterPro" id="IPR019999">
    <property type="entry name" value="Anth_synth_I-like"/>
</dbReference>
<comment type="similarity">
    <text evidence="3 11">Belongs to the anthranilate synthase component I family.</text>
</comment>
<evidence type="ECO:0000256" key="10">
    <source>
        <dbReference type="ARBA" id="ARBA00047683"/>
    </source>
</evidence>
<dbReference type="SUPFAM" id="SSF56322">
    <property type="entry name" value="ADC synthase"/>
    <property type="match status" value="1"/>
</dbReference>
<dbReference type="PRINTS" id="PR00095">
    <property type="entry name" value="ANTSNTHASEI"/>
</dbReference>
<evidence type="ECO:0000256" key="7">
    <source>
        <dbReference type="ARBA" id="ARBA00022842"/>
    </source>
</evidence>
<dbReference type="KEGG" id="ssol:SULB_1906"/>
<dbReference type="RefSeq" id="WP_009992309.1">
    <property type="nucleotide sequence ID" value="NZ_CP011055.2"/>
</dbReference>
<evidence type="ECO:0000313" key="15">
    <source>
        <dbReference type="EMBL" id="AKA76827.1"/>
    </source>
</evidence>
<dbReference type="InterPro" id="IPR010116">
    <property type="entry name" value="Anthranilate_synth_I_arc_typ"/>
</dbReference>
<reference evidence="29" key="2">
    <citation type="submission" date="2016-04" db="EMBL/GenBank/DDBJ databases">
        <authorList>
            <person name="Shah S.A."/>
            <person name="Garrett R.A."/>
        </authorList>
    </citation>
    <scope>NUCLEOTIDE SEQUENCE [LARGE SCALE GENOMIC DNA]</scope>
    <source>
        <strain evidence="29">ATCC 35091 / DSM 1616 / JCM 8930 / NBRC 15331 / P1</strain>
    </source>
</reference>
<keyword evidence="6 11" id="KW-0822">Tryptophan biosynthesis</keyword>
<reference evidence="25" key="3">
    <citation type="submission" date="2016-04" db="EMBL/GenBank/DDBJ databases">
        <authorList>
            <person name="Evans L.H."/>
            <person name="Alamgir A."/>
            <person name="Owens N."/>
            <person name="Weber N.D."/>
            <person name="Virtaneva K."/>
            <person name="Barbian K."/>
            <person name="Babar A."/>
            <person name="Rosenke K."/>
        </authorList>
    </citation>
    <scope>NUCLEOTIDE SEQUENCE</scope>
    <source>
        <strain evidence="25">P1</strain>
    </source>
</reference>
<comment type="pathway">
    <text evidence="2 11">Amino-acid biosynthesis; L-tryptophan biosynthesis; L-tryptophan from chorismate: step 1/5.</text>
</comment>
<feature type="domain" description="Anthranilate synthase component I N-terminal" evidence="13">
    <location>
        <begin position="11"/>
        <end position="130"/>
    </location>
</feature>
<dbReference type="SMR" id="A0A0E3JUC1"/>
<evidence type="ECO:0000256" key="1">
    <source>
        <dbReference type="ARBA" id="ARBA00001946"/>
    </source>
</evidence>
<dbReference type="OMA" id="GCYHAYI"/>
<dbReference type="EMBL" id="CP033240">
    <property type="protein sequence ID" value="AZF81684.1"/>
    <property type="molecule type" value="Genomic_DNA"/>
</dbReference>
<comment type="subunit">
    <text evidence="11">Heterotetramer consisting of two non-identical subunits: a beta subunit (TrpG) and a large alpha subunit (TrpE).</text>
</comment>
<comment type="cofactor">
    <cofactor evidence="1 11">
        <name>Mg(2+)</name>
        <dbReference type="ChEBI" id="CHEBI:18420"/>
    </cofactor>
</comment>
<dbReference type="GeneID" id="1455142"/>
<dbReference type="Proteomes" id="UP000033057">
    <property type="component" value="Chromosome"/>
</dbReference>
<evidence type="ECO:0000256" key="11">
    <source>
        <dbReference type="RuleBase" id="RU364045"/>
    </source>
</evidence>
<evidence type="ECO:0000313" key="31">
    <source>
        <dbReference type="Proteomes" id="UP000269431"/>
    </source>
</evidence>
<keyword evidence="7 11" id="KW-0460">Magnesium</keyword>
<dbReference type="Proteomes" id="UP000273194">
    <property type="component" value="Chromosome"/>
</dbReference>
<dbReference type="EMBL" id="CP033239">
    <property type="protein sequence ID" value="AZF79080.1"/>
    <property type="molecule type" value="Genomic_DNA"/>
</dbReference>
<dbReference type="EC" id="4.1.3.27" evidence="11"/>
<gene>
    <name evidence="11" type="primary">trpE</name>
    <name evidence="24" type="ORF">HFC64_15735</name>
    <name evidence="25" type="ORF">SSOP1_0929</name>
    <name evidence="16" type="ORF">SULA_1905</name>
    <name evidence="14" type="ORF">SULB_1906</name>
    <name evidence="15" type="ORF">SULC_1904</name>
    <name evidence="17" type="ORF">SULG_09580</name>
    <name evidence="18" type="ORF">SULH_09580</name>
    <name evidence="19" type="ORF">SULI_09580</name>
    <name evidence="20" type="ORF">SULM_09570</name>
    <name evidence="21" type="ORF">SULN_09570</name>
    <name evidence="22" type="ORF">SULO_09580</name>
    <name evidence="23" type="ORF">SULZ_09505</name>
</gene>
<dbReference type="KEGG" id="ssoa:SULA_1905"/>
<dbReference type="GO" id="GO:0000162">
    <property type="term" value="P:L-tryptophan biosynthetic process"/>
    <property type="evidence" value="ECO:0007669"/>
    <property type="project" value="UniProtKB-UniPathway"/>
</dbReference>
<sequence length="421" mass="47652">MEVHPISEFASPFEVFKCIERDFKVAGLLESIGGPQYKARYSVIAWSTNGYLKIHDDPVNILNGYLKDLKLADIPGLFKGGMIGYISYDAVRFWEKIRDLKPAAEDWPYAEFFTPDNIIIYDHNEGKVYVNADLSSVGGCGDIGEFKVSFYDESLNKNSYERIVSESLEYIRSGYIFQVVLSRFYRYIFSGDPLRIYYNLRRINPSPYMFYLKFDEKYLIGSSPELLFRVQDNIVETYPIAGTRPRGADQEEDLKLELELMNSEKDKAEHLMLVDLARNDLGKVCVPGTVKVPELMYVEKYSHVQHIVSKVIGTLKKKYNALNVLSATFPAGTVSGAPKPMAMNIIETLEEYKRGPYAGAVGFISADGNAEFAIAIRTAFLNKELLRIHAGAGIVYDSNPESEYFETEHKLKALKTAIGVR</sequence>
<dbReference type="Proteomes" id="UP000033085">
    <property type="component" value="Chromosome"/>
</dbReference>
<evidence type="ECO:0000256" key="9">
    <source>
        <dbReference type="ARBA" id="ARBA00023239"/>
    </source>
</evidence>
<dbReference type="AlphaFoldDB" id="A0A0E3JUC1"/>
<evidence type="ECO:0000313" key="25">
    <source>
        <dbReference type="EMBL" id="SAI84483.1"/>
    </source>
</evidence>
<reference evidence="14" key="5">
    <citation type="submission" date="2018-10" db="EMBL/GenBank/DDBJ databases">
        <authorList>
            <person name="McCarthy S."/>
            <person name="Gradnigo J."/>
            <person name="Johnson T."/>
            <person name="Payne S."/>
            <person name="Lipzen A."/>
            <person name="Schackwitz W."/>
            <person name="Martin J."/>
            <person name="Moriyama E."/>
            <person name="Blum P."/>
        </authorList>
    </citation>
    <scope>NUCLEOTIDE SEQUENCE</scope>
    <source>
        <strain evidence="14">SARC-B</strain>
        <strain evidence="15">SARC-C</strain>
        <strain evidence="16">SULA</strain>
    </source>
</reference>
<evidence type="ECO:0000313" key="27">
    <source>
        <dbReference type="Proteomes" id="UP000033085"/>
    </source>
</evidence>
<evidence type="ECO:0000313" key="34">
    <source>
        <dbReference type="Proteomes" id="UP000275843"/>
    </source>
</evidence>
<dbReference type="InterPro" id="IPR006805">
    <property type="entry name" value="Anth_synth_I_N"/>
</dbReference>
<dbReference type="Proteomes" id="UP000594632">
    <property type="component" value="Chromosome"/>
</dbReference>
<evidence type="ECO:0000313" key="32">
    <source>
        <dbReference type="Proteomes" id="UP000273194"/>
    </source>
</evidence>
<evidence type="ECO:0000313" key="29">
    <source>
        <dbReference type="Proteomes" id="UP000076770"/>
    </source>
</evidence>
<reference evidence="26 27" key="1">
    <citation type="journal article" date="2015" name="Genome Announc.">
        <title>Complete Genome Sequence of Sulfolobus solfataricus Strain 98/2 and Evolved Derivatives.</title>
        <authorList>
            <person name="McCarthy S."/>
            <person name="Gradnigo J."/>
            <person name="Johnson T."/>
            <person name="Payne S."/>
            <person name="Lipzen A."/>
            <person name="Martin J."/>
            <person name="Schackwitz W."/>
            <person name="Moriyama E."/>
            <person name="Blum P."/>
        </authorList>
    </citation>
    <scope>NUCLEOTIDE SEQUENCE [LARGE SCALE GENOMIC DNA]</scope>
    <source>
        <strain evidence="26">98/2 SULC</strain>
        <strain evidence="14">SARC-B</strain>
        <strain evidence="15">SARC-C</strain>
        <strain evidence="16 28">SULA</strain>
        <strain evidence="27">SULB</strain>
    </source>
</reference>
<dbReference type="Pfam" id="PF04715">
    <property type="entry name" value="Anth_synt_I_N"/>
    <property type="match status" value="1"/>
</dbReference>
<dbReference type="OrthoDB" id="25514at2157"/>
<dbReference type="InterPro" id="IPR005801">
    <property type="entry name" value="ADC_synthase"/>
</dbReference>
<evidence type="ECO:0000313" key="16">
    <source>
        <dbReference type="EMBL" id="AKA79520.1"/>
    </source>
</evidence>
<dbReference type="EMBL" id="CP011055">
    <property type="protein sequence ID" value="AKA74129.1"/>
    <property type="molecule type" value="Genomic_DNA"/>
</dbReference>
<dbReference type="Proteomes" id="UP000273443">
    <property type="component" value="Chromosome"/>
</dbReference>
<dbReference type="Proteomes" id="UP000267993">
    <property type="component" value="Chromosome"/>
</dbReference>
<dbReference type="Proteomes" id="UP000269431">
    <property type="component" value="Chromosome"/>
</dbReference>
<dbReference type="EMBL" id="CP033237">
    <property type="protein sequence ID" value="AZF73848.1"/>
    <property type="molecule type" value="Genomic_DNA"/>
</dbReference>
<evidence type="ECO:0000259" key="12">
    <source>
        <dbReference type="Pfam" id="PF00425"/>
    </source>
</evidence>
<keyword evidence="9 11" id="KW-0456">Lyase</keyword>
<evidence type="ECO:0000313" key="36">
    <source>
        <dbReference type="Proteomes" id="UP000282269"/>
    </source>
</evidence>
<evidence type="ECO:0000313" key="14">
    <source>
        <dbReference type="EMBL" id="AKA74129.1"/>
    </source>
</evidence>
<dbReference type="PANTHER" id="PTHR11236:SF9">
    <property type="entry name" value="ANTHRANILATE SYNTHASE COMPONENT 1"/>
    <property type="match status" value="1"/>
</dbReference>
<reference evidence="24 37" key="6">
    <citation type="journal article" date="2020" name="Nat. Commun.">
        <title>The structures of two archaeal type IV pili illuminate evolutionary relationships.</title>
        <authorList>
            <person name="Wang F."/>
            <person name="Baquero D.P."/>
            <person name="Su Z."/>
            <person name="Beltran L.C."/>
            <person name="Prangishvili D."/>
            <person name="Krupovic M."/>
            <person name="Egelman E.H."/>
        </authorList>
    </citation>
    <scope>NUCLEOTIDE SEQUENCE [LARGE SCALE GENOMIC DNA]</scope>
    <source>
        <strain evidence="24 37">POZ149</strain>
    </source>
</reference>
<feature type="domain" description="Chorismate-utilising enzyme C-terminal" evidence="12">
    <location>
        <begin position="157"/>
        <end position="410"/>
    </location>
</feature>
<evidence type="ECO:0000313" key="28">
    <source>
        <dbReference type="Proteomes" id="UP000033106"/>
    </source>
</evidence>
<dbReference type="EMBL" id="LT549890">
    <property type="protein sequence ID" value="SAI84483.1"/>
    <property type="molecule type" value="Genomic_DNA"/>
</dbReference>
<evidence type="ECO:0000313" key="24">
    <source>
        <dbReference type="EMBL" id="QPG51077.1"/>
    </source>
</evidence>
<accession>A0A0E3JUC1</accession>
<dbReference type="KEGG" id="ssof:SULC_1904"/>
<evidence type="ECO:0000313" key="20">
    <source>
        <dbReference type="EMBL" id="AZF76471.1"/>
    </source>
</evidence>
<dbReference type="Proteomes" id="UP000275843">
    <property type="component" value="Chromosome"/>
</dbReference>
<evidence type="ECO:0000256" key="6">
    <source>
        <dbReference type="ARBA" id="ARBA00022822"/>
    </source>
</evidence>
<dbReference type="EMBL" id="CP011056">
    <property type="protein sequence ID" value="AKA76827.1"/>
    <property type="molecule type" value="Genomic_DNA"/>
</dbReference>
<dbReference type="EMBL" id="CP033241">
    <property type="protein sequence ID" value="AZF84260.1"/>
    <property type="molecule type" value="Genomic_DNA"/>
</dbReference>
<evidence type="ECO:0000313" key="22">
    <source>
        <dbReference type="EMBL" id="AZF81684.1"/>
    </source>
</evidence>
<dbReference type="Pfam" id="PF00425">
    <property type="entry name" value="Chorismate_bind"/>
    <property type="match status" value="1"/>
</dbReference>
<evidence type="ECO:0000313" key="18">
    <source>
        <dbReference type="EMBL" id="AZF71228.1"/>
    </source>
</evidence>
<evidence type="ECO:0000313" key="19">
    <source>
        <dbReference type="EMBL" id="AZF73848.1"/>
    </source>
</evidence>
<dbReference type="PANTHER" id="PTHR11236">
    <property type="entry name" value="AMINOBENZOATE/ANTHRANILATE SYNTHASE"/>
    <property type="match status" value="1"/>
</dbReference>
<dbReference type="PATRIC" id="fig|2287.6.peg.1958"/>
<protein>
    <recommendedName>
        <fullName evidence="11">Anthranilate synthase component 1</fullName>
        <ecNumber evidence="11">4.1.3.27</ecNumber>
    </recommendedName>
</protein>
<evidence type="ECO:0000256" key="4">
    <source>
        <dbReference type="ARBA" id="ARBA00022605"/>
    </source>
</evidence>
<evidence type="ECO:0000313" key="23">
    <source>
        <dbReference type="EMBL" id="AZF84260.1"/>
    </source>
</evidence>
<evidence type="ECO:0000256" key="2">
    <source>
        <dbReference type="ARBA" id="ARBA00004873"/>
    </source>
</evidence>
<dbReference type="InterPro" id="IPR015890">
    <property type="entry name" value="Chorismate_C"/>
</dbReference>
<dbReference type="UniPathway" id="UPA00035">
    <property type="reaction ID" value="UER00040"/>
</dbReference>
<dbReference type="Gene3D" id="3.60.120.10">
    <property type="entry name" value="Anthranilate synthase"/>
    <property type="match status" value="1"/>
</dbReference>
<proteinExistence type="inferred from homology"/>
<evidence type="ECO:0000313" key="21">
    <source>
        <dbReference type="EMBL" id="AZF79080.1"/>
    </source>
</evidence>
<dbReference type="EMBL" id="CP050869">
    <property type="protein sequence ID" value="QPG51077.1"/>
    <property type="molecule type" value="Genomic_DNA"/>
</dbReference>
<organism evidence="14 27">
    <name type="scientific">Saccharolobus solfataricus</name>
    <name type="common">Sulfolobus solfataricus</name>
    <dbReference type="NCBI Taxonomy" id="2287"/>
    <lineage>
        <taxon>Archaea</taxon>
        <taxon>Thermoproteota</taxon>
        <taxon>Thermoprotei</taxon>
        <taxon>Sulfolobales</taxon>
        <taxon>Sulfolobaceae</taxon>
        <taxon>Saccharolobus</taxon>
    </lineage>
</organism>
<evidence type="ECO:0000313" key="37">
    <source>
        <dbReference type="Proteomes" id="UP000594632"/>
    </source>
</evidence>
<evidence type="ECO:0000313" key="17">
    <source>
        <dbReference type="EMBL" id="AZF68608.1"/>
    </source>
</evidence>
<dbReference type="GO" id="GO:0046872">
    <property type="term" value="F:metal ion binding"/>
    <property type="evidence" value="ECO:0007669"/>
    <property type="project" value="UniProtKB-KW"/>
</dbReference>
<dbReference type="EMBL" id="CP033236">
    <property type="protein sequence ID" value="AZF71228.1"/>
    <property type="molecule type" value="Genomic_DNA"/>
</dbReference>
<evidence type="ECO:0000313" key="33">
    <source>
        <dbReference type="Proteomes" id="UP000273443"/>
    </source>
</evidence>
<dbReference type="EMBL" id="CP033235">
    <property type="protein sequence ID" value="AZF68608.1"/>
    <property type="molecule type" value="Genomic_DNA"/>
</dbReference>
<reference evidence="30 31" key="4">
    <citation type="journal article" date="2018" name="Proc. Natl. Acad. Sci. U.S.A.">
        <title>Nonmutational mechanism of inheritance in the Archaeon Sulfolobus solfataricus.</title>
        <authorList>
            <person name="Payne S."/>
            <person name="McCarthy S."/>
            <person name="Johnson T."/>
            <person name="North E."/>
            <person name="Blum P."/>
        </authorList>
    </citation>
    <scope>NUCLEOTIDE SEQUENCE [LARGE SCALE GENOMIC DNA]</scope>
    <source>
        <strain evidence="18 30">SARC-H</strain>
        <strain evidence="19 34">SARC-I</strain>
        <strain evidence="21 35">SARC-N</strain>
        <strain evidence="22 36">SARC-O</strain>
        <strain evidence="23 31">SUL120</strain>
        <strain evidence="17 32">SULG</strain>
        <strain evidence="20 33">SULM</strain>
    </source>
</reference>
<dbReference type="EMBL" id="CP033238">
    <property type="protein sequence ID" value="AZF76471.1"/>
    <property type="molecule type" value="Genomic_DNA"/>
</dbReference>
<comment type="catalytic activity">
    <reaction evidence="10 11">
        <text>chorismate + L-glutamine = anthranilate + pyruvate + L-glutamate + H(+)</text>
        <dbReference type="Rhea" id="RHEA:21732"/>
        <dbReference type="ChEBI" id="CHEBI:15361"/>
        <dbReference type="ChEBI" id="CHEBI:15378"/>
        <dbReference type="ChEBI" id="CHEBI:16567"/>
        <dbReference type="ChEBI" id="CHEBI:29748"/>
        <dbReference type="ChEBI" id="CHEBI:29985"/>
        <dbReference type="ChEBI" id="CHEBI:58359"/>
        <dbReference type="EC" id="4.1.3.27"/>
    </reaction>
</comment>
<comment type="function">
    <text evidence="11">Part of a heterotetrameric complex that catalyzes the two-step biosynthesis of anthranilate, an intermediate in the biosynthesis of L-tryptophan. In the first step, the glutamine-binding beta subunit (TrpG) of anthranilate synthase (AS) provides the glutamine amidotransferase activity which generates ammonia as a substrate that, along with chorismate, is used in the second step, catalyzed by the large alpha subunit of AS (TrpE) to produce anthranilate. In the absence of TrpG, TrpE can synthesize anthranilate directly from chorismate and high concentrations of ammonia.</text>
</comment>
<evidence type="ECO:0000313" key="35">
    <source>
        <dbReference type="Proteomes" id="UP000278715"/>
    </source>
</evidence>
<evidence type="ECO:0000256" key="5">
    <source>
        <dbReference type="ARBA" id="ARBA00022723"/>
    </source>
</evidence>
<evidence type="ECO:0000313" key="26">
    <source>
        <dbReference type="Proteomes" id="UP000033057"/>
    </source>
</evidence>
<evidence type="ECO:0000256" key="8">
    <source>
        <dbReference type="ARBA" id="ARBA00023141"/>
    </source>
</evidence>
<evidence type="ECO:0000256" key="3">
    <source>
        <dbReference type="ARBA" id="ARBA00009562"/>
    </source>
</evidence>